<reference evidence="2" key="2">
    <citation type="journal article" date="2023" name="IMA Fungus">
        <title>Comparative genomic study of the Penicillium genus elucidates a diverse pangenome and 15 lateral gene transfer events.</title>
        <authorList>
            <person name="Petersen C."/>
            <person name="Sorensen T."/>
            <person name="Nielsen M.R."/>
            <person name="Sondergaard T.E."/>
            <person name="Sorensen J.L."/>
            <person name="Fitzpatrick D.A."/>
            <person name="Frisvad J.C."/>
            <person name="Nielsen K.L."/>
        </authorList>
    </citation>
    <scope>NUCLEOTIDE SEQUENCE</scope>
    <source>
        <strain evidence="2">IBT 15544</strain>
    </source>
</reference>
<feature type="region of interest" description="Disordered" evidence="1">
    <location>
        <begin position="137"/>
        <end position="197"/>
    </location>
</feature>
<comment type="caution">
    <text evidence="2">The sequence shown here is derived from an EMBL/GenBank/DDBJ whole genome shotgun (WGS) entry which is preliminary data.</text>
</comment>
<evidence type="ECO:0000313" key="3">
    <source>
        <dbReference type="Proteomes" id="UP001150904"/>
    </source>
</evidence>
<reference evidence="2" key="1">
    <citation type="submission" date="2022-12" db="EMBL/GenBank/DDBJ databases">
        <authorList>
            <person name="Petersen C."/>
        </authorList>
    </citation>
    <scope>NUCLEOTIDE SEQUENCE</scope>
    <source>
        <strain evidence="2">IBT 15544</strain>
    </source>
</reference>
<dbReference type="GeneID" id="83175665"/>
<feature type="compositionally biased region" description="Polar residues" evidence="1">
    <location>
        <begin position="280"/>
        <end position="296"/>
    </location>
</feature>
<dbReference type="OrthoDB" id="4366898at2759"/>
<feature type="compositionally biased region" description="Polar residues" evidence="1">
    <location>
        <begin position="180"/>
        <end position="197"/>
    </location>
</feature>
<sequence length="541" mass="60310">MTSFTENEHETFASIYTWPCEWPEVVVRDSIVAAELGTQVNPIVDEGWCRNEPDQLGSDADTEIVATPEFWGTLTGAHVAVPVKGDAAIDSSVRVPIRSLVCEDPEGRQRFEQSTPNGFQSNLKALKVTKNSVDTSRKYPCSGAVRRESVASDHEGSEQSTEKGKPPKTEEPEKARILPDTSSMTRSVVPQETSIQTDTSFRKDLAWGSYDMESTKRRFSPETADHIYRIECSGKTASTWGSSVSTAIGDELAAIHDHIDHRRNADCLLAKAFFDGVQSPQNTLPSNSNRSKQLQGRSEEGRATMRYHVPEFQKGDTWPTEFLVNRVVIRKALFSSDIPCSLEIGKQDDILFGRGAMVVLSEREDPKFFLTFSPKVLQDDHGTNVRASRKRSDGIVIFESVLPEWKKGANWRHDFTGRISIELYKRWPPLASDYEERGDHFGSIVLSIHSGGVDPKCFLSFSSGVSLADRKPHSLELGNGVREPSMNSDTISQETVDQASTSVGKNLPRSFYARSVKRKPSHDGILSEIRRSERLAKRART</sequence>
<dbReference type="AlphaFoldDB" id="A0A9W9NIF0"/>
<keyword evidence="3" id="KW-1185">Reference proteome</keyword>
<evidence type="ECO:0000313" key="2">
    <source>
        <dbReference type="EMBL" id="KAJ5219203.1"/>
    </source>
</evidence>
<organism evidence="2 3">
    <name type="scientific">Penicillium cinerascens</name>
    <dbReference type="NCBI Taxonomy" id="70096"/>
    <lineage>
        <taxon>Eukaryota</taxon>
        <taxon>Fungi</taxon>
        <taxon>Dikarya</taxon>
        <taxon>Ascomycota</taxon>
        <taxon>Pezizomycotina</taxon>
        <taxon>Eurotiomycetes</taxon>
        <taxon>Eurotiomycetidae</taxon>
        <taxon>Eurotiales</taxon>
        <taxon>Aspergillaceae</taxon>
        <taxon>Penicillium</taxon>
    </lineage>
</organism>
<dbReference type="Proteomes" id="UP001150904">
    <property type="component" value="Unassembled WGS sequence"/>
</dbReference>
<feature type="compositionally biased region" description="Basic and acidic residues" evidence="1">
    <location>
        <begin position="145"/>
        <end position="177"/>
    </location>
</feature>
<feature type="region of interest" description="Disordered" evidence="1">
    <location>
        <begin position="280"/>
        <end position="301"/>
    </location>
</feature>
<evidence type="ECO:0000256" key="1">
    <source>
        <dbReference type="SAM" id="MobiDB-lite"/>
    </source>
</evidence>
<name>A0A9W9NIF0_9EURO</name>
<feature type="compositionally biased region" description="Basic and acidic residues" evidence="1">
    <location>
        <begin position="528"/>
        <end position="541"/>
    </location>
</feature>
<dbReference type="EMBL" id="JAPQKR010000004">
    <property type="protein sequence ID" value="KAJ5219203.1"/>
    <property type="molecule type" value="Genomic_DNA"/>
</dbReference>
<proteinExistence type="predicted"/>
<accession>A0A9W9NIF0</accession>
<protein>
    <submittedName>
        <fullName evidence="2">Uncharacterized protein</fullName>
    </submittedName>
</protein>
<dbReference type="RefSeq" id="XP_058313776.1">
    <property type="nucleotide sequence ID" value="XM_058448365.1"/>
</dbReference>
<feature type="region of interest" description="Disordered" evidence="1">
    <location>
        <begin position="518"/>
        <end position="541"/>
    </location>
</feature>
<gene>
    <name evidence="2" type="ORF">N7498_001302</name>
</gene>